<dbReference type="Pfam" id="PF00149">
    <property type="entry name" value="Metallophos"/>
    <property type="match status" value="1"/>
</dbReference>
<dbReference type="Proteomes" id="UP000280685">
    <property type="component" value="Chromosome 4"/>
</dbReference>
<dbReference type="Gene3D" id="3.60.21.10">
    <property type="match status" value="1"/>
</dbReference>
<dbReference type="SUPFAM" id="SSF56300">
    <property type="entry name" value="Metallo-dependent phosphatases"/>
    <property type="match status" value="1"/>
</dbReference>
<dbReference type="InterPro" id="IPR004843">
    <property type="entry name" value="Calcineurin-like_PHP"/>
</dbReference>
<gene>
    <name evidence="2" type="ORF">PODCO_405610</name>
</gene>
<organism evidence="2 3">
    <name type="scientific">Podospora comata</name>
    <dbReference type="NCBI Taxonomy" id="48703"/>
    <lineage>
        <taxon>Eukaryota</taxon>
        <taxon>Fungi</taxon>
        <taxon>Dikarya</taxon>
        <taxon>Ascomycota</taxon>
        <taxon>Pezizomycotina</taxon>
        <taxon>Sordariomycetes</taxon>
        <taxon>Sordariomycetidae</taxon>
        <taxon>Sordariales</taxon>
        <taxon>Podosporaceae</taxon>
        <taxon>Podospora</taxon>
    </lineage>
</organism>
<protein>
    <recommendedName>
        <fullName evidence="1">Calcineurin-like phosphoesterase domain-containing protein</fullName>
    </recommendedName>
</protein>
<sequence length="348" mass="39802">MTSFTTATRSLWRQAIPCKHSSWRPVHVGRGSLLQPREVFQPPQLSSSSSSAQQPPININMAKFQILSDLHLEVSPAEQFAEHGYSAFHIEPRAPYLALLGDIGLITQRDALRKFLLIQLGKFKVVFFVAGNHEPYSSSWEEVSLFLEEMSVLVEQRRKEGEKLGDFVPLDRTRYDIKGEEGEVVTVLGCTLHSYVASKYQDEVTRKLNDFYRIKGWTVKDHNKAHEADKDWLNKEVKKIEKEDAKEGKKRKVVIFTHHSPTTDRRANDAQHERVKGWEAVASAFRTDLSREKCWRSDRVKLWAFGHTHFNCDFSVDGKRVCTNQKGYGFVAGKGISPGFDPERVVEV</sequence>
<dbReference type="PANTHER" id="PTHR37844:SF2">
    <property type="entry name" value="SER_THR PROTEIN PHOSPHATASE SUPERFAMILY (AFU_ORTHOLOGUE AFUA_1G14840)"/>
    <property type="match status" value="1"/>
</dbReference>
<evidence type="ECO:0000313" key="3">
    <source>
        <dbReference type="Proteomes" id="UP000280685"/>
    </source>
</evidence>
<accession>A0ABY6SB42</accession>
<proteinExistence type="predicted"/>
<reference evidence="2" key="1">
    <citation type="submission" date="2018-02" db="EMBL/GenBank/DDBJ databases">
        <authorList>
            <person name="Silar P."/>
        </authorList>
    </citation>
    <scope>NUCLEOTIDE SEQUENCE [LARGE SCALE GENOMIC DNA]</scope>
    <source>
        <strain evidence="2">T</strain>
    </source>
</reference>
<keyword evidence="3" id="KW-1185">Reference proteome</keyword>
<dbReference type="EMBL" id="LR026967">
    <property type="protein sequence ID" value="VBB80351.1"/>
    <property type="molecule type" value="Genomic_DNA"/>
</dbReference>
<evidence type="ECO:0000259" key="1">
    <source>
        <dbReference type="Pfam" id="PF00149"/>
    </source>
</evidence>
<dbReference type="PANTHER" id="PTHR37844">
    <property type="entry name" value="SER/THR PROTEIN PHOSPHATASE SUPERFAMILY (AFU_ORTHOLOGUE AFUA_1G14840)"/>
    <property type="match status" value="1"/>
</dbReference>
<feature type="domain" description="Calcineurin-like phosphoesterase" evidence="1">
    <location>
        <begin position="66"/>
        <end position="309"/>
    </location>
</feature>
<dbReference type="InterPro" id="IPR029052">
    <property type="entry name" value="Metallo-depent_PP-like"/>
</dbReference>
<evidence type="ECO:0000313" key="2">
    <source>
        <dbReference type="EMBL" id="VBB80351.1"/>
    </source>
</evidence>
<name>A0ABY6SB42_PODCO</name>